<dbReference type="GO" id="GO:0103068">
    <property type="term" value="F:leukotriene C4 gamma-glutamyl transferase activity"/>
    <property type="evidence" value="ECO:0007669"/>
    <property type="project" value="UniProtKB-EC"/>
</dbReference>
<evidence type="ECO:0000313" key="13">
    <source>
        <dbReference type="Proteomes" id="UP000662873"/>
    </source>
</evidence>
<name>A0A809RF37_9BACT</name>
<dbReference type="EC" id="2.3.2.2" evidence="11"/>
<dbReference type="EC" id="3.4.19.13" evidence="11"/>
<evidence type="ECO:0000256" key="11">
    <source>
        <dbReference type="RuleBase" id="RU368036"/>
    </source>
</evidence>
<feature type="binding site" evidence="10">
    <location>
        <begin position="451"/>
        <end position="452"/>
    </location>
    <ligand>
        <name>L-glutamate</name>
        <dbReference type="ChEBI" id="CHEBI:29985"/>
    </ligand>
</feature>
<feature type="binding site" evidence="10">
    <location>
        <position position="473"/>
    </location>
    <ligand>
        <name>L-glutamate</name>
        <dbReference type="ChEBI" id="CHEBI:29985"/>
    </ligand>
</feature>
<reference evidence="12" key="1">
    <citation type="journal article" name="DNA Res.">
        <title>The physiological potential of anammox bacteria as revealed by their core genome structure.</title>
        <authorList>
            <person name="Okubo T."/>
            <person name="Toyoda A."/>
            <person name="Fukuhara K."/>
            <person name="Uchiyama I."/>
            <person name="Harigaya Y."/>
            <person name="Kuroiwa M."/>
            <person name="Suzuki T."/>
            <person name="Murakami Y."/>
            <person name="Suwa Y."/>
            <person name="Takami H."/>
        </authorList>
    </citation>
    <scope>NUCLEOTIDE SEQUENCE</scope>
    <source>
        <strain evidence="12">317325-2</strain>
    </source>
</reference>
<proteinExistence type="inferred from homology"/>
<feature type="binding site" evidence="10">
    <location>
        <position position="104"/>
    </location>
    <ligand>
        <name>L-glutamate</name>
        <dbReference type="ChEBI" id="CHEBI:29985"/>
    </ligand>
</feature>
<keyword evidence="7 11" id="KW-0012">Acyltransferase</keyword>
<sequence>MAYSEGMIRGKALAASVCWLALAGSSLAQGPLNYRVRSGLVVSDSEIASKVGAEVLRKGGNAIDAAVATAFALAVTLPAAGNLGGGGFLVIRMPDGSRYALDFRERAPGGATRDMYLGPDGKPVPRRSTVGWLAAGVPGSVAGLGEAHRRFGKLRWRDVVEPARKLASEGFELPSGLARSLRGQMSTFEAFPESYRVFNRNGRPYEWGEKFVQDDLGRTLTRIRDQGASEFYTGKTALLIAEDMAANGGLITLADLKAYLPVWREPVVGTYRGYEVLSMPPPSSGGIALLEMLNILEHYDLKQAGYGSAQHTHYLIEAMKRAFADRAEHLGDPDFHKVPVGGLTAKEYAEKLHRSIARNRATPAADLRPWMPPIRESEHTTHFSVVDEQGMAVSLTTTINDSYGCKAMVQGAGFLLNNEMDDFAAKPGIPNLYGLIQGEANAIAAGKRPLSSMTPTIVLKDGTLAFVAGSPGGPTIINTVLQTIVNVVDHGMSIQDAVSAPRVHHQWLPDEVRWEPRGISPDTKALLESMGHKFAARPGSMGSCHCIQIDPSTGARLAGIDPRLEDAGAAGY</sequence>
<dbReference type="InterPro" id="IPR029055">
    <property type="entry name" value="Ntn_hydrolases_N"/>
</dbReference>
<comment type="catalytic activity">
    <reaction evidence="8 11">
        <text>an N-terminal (5-L-glutamyl)-[peptide] + an alpha-amino acid = 5-L-glutamyl amino acid + an N-terminal L-alpha-aminoacyl-[peptide]</text>
        <dbReference type="Rhea" id="RHEA:23904"/>
        <dbReference type="Rhea" id="RHEA-COMP:9780"/>
        <dbReference type="Rhea" id="RHEA-COMP:9795"/>
        <dbReference type="ChEBI" id="CHEBI:77644"/>
        <dbReference type="ChEBI" id="CHEBI:78597"/>
        <dbReference type="ChEBI" id="CHEBI:78599"/>
        <dbReference type="ChEBI" id="CHEBI:78608"/>
        <dbReference type="EC" id="2.3.2.2"/>
    </reaction>
</comment>
<dbReference type="GO" id="GO:0006750">
    <property type="term" value="P:glutathione biosynthetic process"/>
    <property type="evidence" value="ECO:0007669"/>
    <property type="project" value="UniProtKB-KW"/>
</dbReference>
<evidence type="ECO:0000256" key="2">
    <source>
        <dbReference type="ARBA" id="ARBA00001089"/>
    </source>
</evidence>
<dbReference type="PANTHER" id="PTHR43199">
    <property type="entry name" value="GLUTATHIONE HYDROLASE"/>
    <property type="match status" value="1"/>
</dbReference>
<evidence type="ECO:0000256" key="7">
    <source>
        <dbReference type="ARBA" id="ARBA00023315"/>
    </source>
</evidence>
<dbReference type="NCBIfam" id="TIGR00066">
    <property type="entry name" value="g_glut_trans"/>
    <property type="match status" value="1"/>
</dbReference>
<accession>A0A809RF37</accession>
<keyword evidence="11" id="KW-0317">Glutathione biosynthesis</keyword>
<dbReference type="KEGG" id="npy:NPRO_06400"/>
<dbReference type="Pfam" id="PF01019">
    <property type="entry name" value="G_glu_transpept"/>
    <property type="match status" value="1"/>
</dbReference>
<comment type="pathway">
    <text evidence="11">Sulfur metabolism; glutathione metabolism.</text>
</comment>
<evidence type="ECO:0000256" key="1">
    <source>
        <dbReference type="ARBA" id="ARBA00001049"/>
    </source>
</evidence>
<comment type="subunit">
    <text evidence="11">This enzyme consists of two polypeptide chains, which are synthesized in precursor form from a single polypeptide.</text>
</comment>
<dbReference type="GO" id="GO:0006751">
    <property type="term" value="P:glutathione catabolic process"/>
    <property type="evidence" value="ECO:0007669"/>
    <property type="project" value="UniProtKB-UniRule"/>
</dbReference>
<dbReference type="InterPro" id="IPR000101">
    <property type="entry name" value="GGT_peptidase"/>
</dbReference>
<evidence type="ECO:0000256" key="10">
    <source>
        <dbReference type="PIRSR" id="PIRSR600101-2"/>
    </source>
</evidence>
<dbReference type="UniPathway" id="UPA00204"/>
<feature type="binding site" evidence="10">
    <location>
        <begin position="398"/>
        <end position="400"/>
    </location>
    <ligand>
        <name>L-glutamate</name>
        <dbReference type="ChEBI" id="CHEBI:29985"/>
    </ligand>
</feature>
<dbReference type="EMBL" id="AP021858">
    <property type="protein sequence ID" value="BBO23045.1"/>
    <property type="molecule type" value="Genomic_DNA"/>
</dbReference>
<keyword evidence="5 11" id="KW-0378">Hydrolase</keyword>
<evidence type="ECO:0000256" key="5">
    <source>
        <dbReference type="ARBA" id="ARBA00022801"/>
    </source>
</evidence>
<feature type="active site" description="Nucleophile" evidence="9">
    <location>
        <position position="380"/>
    </location>
</feature>
<dbReference type="AlphaFoldDB" id="A0A809RF37"/>
<dbReference type="Gene3D" id="3.60.20.40">
    <property type="match status" value="1"/>
</dbReference>
<comment type="PTM">
    <text evidence="11">Cleaved by autocatalysis into a large and a small subunit.</text>
</comment>
<comment type="catalytic activity">
    <reaction evidence="1 11">
        <text>an S-substituted glutathione + H2O = an S-substituted L-cysteinylglycine + L-glutamate</text>
        <dbReference type="Rhea" id="RHEA:59468"/>
        <dbReference type="ChEBI" id="CHEBI:15377"/>
        <dbReference type="ChEBI" id="CHEBI:29985"/>
        <dbReference type="ChEBI" id="CHEBI:90779"/>
        <dbReference type="ChEBI" id="CHEBI:143103"/>
        <dbReference type="EC" id="3.4.19.13"/>
    </reaction>
</comment>
<keyword evidence="4 11" id="KW-0808">Transferase</keyword>
<dbReference type="PANTHER" id="PTHR43199:SF1">
    <property type="entry name" value="GLUTATHIONE HYDROLASE PROENZYME"/>
    <property type="match status" value="1"/>
</dbReference>
<comment type="catalytic activity">
    <reaction evidence="2 11">
        <text>glutathione + H2O = L-cysteinylglycine + L-glutamate</text>
        <dbReference type="Rhea" id="RHEA:28807"/>
        <dbReference type="ChEBI" id="CHEBI:15377"/>
        <dbReference type="ChEBI" id="CHEBI:29985"/>
        <dbReference type="ChEBI" id="CHEBI:57925"/>
        <dbReference type="ChEBI" id="CHEBI:61694"/>
        <dbReference type="EC" id="3.4.19.13"/>
    </reaction>
</comment>
<dbReference type="InterPro" id="IPR043138">
    <property type="entry name" value="GGT_lsub"/>
</dbReference>
<protein>
    <recommendedName>
        <fullName evidence="11">Glutathione hydrolase proenzyme</fullName>
        <ecNumber evidence="11">2.3.2.2</ecNumber>
        <ecNumber evidence="11">3.4.19.13</ecNumber>
    </recommendedName>
    <component>
        <recommendedName>
            <fullName evidence="11">Glutathione hydrolase large chain</fullName>
        </recommendedName>
    </component>
    <component>
        <recommendedName>
            <fullName evidence="11">Glutathione hydrolase small chain</fullName>
        </recommendedName>
    </component>
</protein>
<dbReference type="PRINTS" id="PR01210">
    <property type="entry name" value="GGTRANSPTASE"/>
</dbReference>
<evidence type="ECO:0000256" key="9">
    <source>
        <dbReference type="PIRSR" id="PIRSR600101-1"/>
    </source>
</evidence>
<dbReference type="GO" id="GO:0036374">
    <property type="term" value="F:glutathione hydrolase activity"/>
    <property type="evidence" value="ECO:0007669"/>
    <property type="project" value="UniProtKB-UniRule"/>
</dbReference>
<comment type="similarity">
    <text evidence="3 11">Belongs to the gamma-glutamyltransferase family.</text>
</comment>
<evidence type="ECO:0000256" key="4">
    <source>
        <dbReference type="ARBA" id="ARBA00022679"/>
    </source>
</evidence>
<evidence type="ECO:0000313" key="12">
    <source>
        <dbReference type="EMBL" id="BBO23045.1"/>
    </source>
</evidence>
<dbReference type="Proteomes" id="UP000662873">
    <property type="component" value="Chromosome"/>
</dbReference>
<evidence type="ECO:0000256" key="3">
    <source>
        <dbReference type="ARBA" id="ARBA00009381"/>
    </source>
</evidence>
<feature type="binding site" evidence="10">
    <location>
        <position position="422"/>
    </location>
    <ligand>
        <name>L-glutamate</name>
        <dbReference type="ChEBI" id="CHEBI:29985"/>
    </ligand>
</feature>
<keyword evidence="6 11" id="KW-0865">Zymogen</keyword>
<dbReference type="InterPro" id="IPR043137">
    <property type="entry name" value="GGT_ssub_C"/>
</dbReference>
<organism evidence="12 13">
    <name type="scientific">Candidatus Nitrosymbiomonas proteolyticus</name>
    <dbReference type="NCBI Taxonomy" id="2608984"/>
    <lineage>
        <taxon>Bacteria</taxon>
        <taxon>Bacillati</taxon>
        <taxon>Armatimonadota</taxon>
        <taxon>Armatimonadota incertae sedis</taxon>
        <taxon>Candidatus Nitrosymbiomonas</taxon>
    </lineage>
</organism>
<dbReference type="SUPFAM" id="SSF56235">
    <property type="entry name" value="N-terminal nucleophile aminohydrolases (Ntn hydrolases)"/>
    <property type="match status" value="1"/>
</dbReference>
<dbReference type="Gene3D" id="1.10.246.130">
    <property type="match status" value="1"/>
</dbReference>
<dbReference type="InterPro" id="IPR051792">
    <property type="entry name" value="GGT_bact"/>
</dbReference>
<gene>
    <name evidence="12" type="ORF">NPRO_06400</name>
</gene>
<evidence type="ECO:0000256" key="6">
    <source>
        <dbReference type="ARBA" id="ARBA00023145"/>
    </source>
</evidence>
<evidence type="ECO:0000256" key="8">
    <source>
        <dbReference type="ARBA" id="ARBA00047417"/>
    </source>
</evidence>